<evidence type="ECO:0000256" key="1">
    <source>
        <dbReference type="ARBA" id="ARBA00004613"/>
    </source>
</evidence>
<comment type="subcellular location">
    <subcellularLocation>
        <location evidence="1">Secreted</location>
    </subcellularLocation>
</comment>
<dbReference type="Pfam" id="PF03227">
    <property type="entry name" value="GILT"/>
    <property type="match status" value="1"/>
</dbReference>
<keyword evidence="5" id="KW-0325">Glycoprotein</keyword>
<dbReference type="OrthoDB" id="958254at2759"/>
<dbReference type="EMBL" id="MU827309">
    <property type="protein sequence ID" value="KAJ7360409.1"/>
    <property type="molecule type" value="Genomic_DNA"/>
</dbReference>
<dbReference type="Proteomes" id="UP001163046">
    <property type="component" value="Unassembled WGS sequence"/>
</dbReference>
<evidence type="ECO:0000256" key="4">
    <source>
        <dbReference type="ARBA" id="ARBA00022729"/>
    </source>
</evidence>
<gene>
    <name evidence="7" type="primary">IFI30_1</name>
    <name evidence="7" type="ORF">OS493_015506</name>
</gene>
<accession>A0A9W9YRV8</accession>
<dbReference type="PANTHER" id="PTHR13234">
    <property type="entry name" value="GAMMA-INTERFERON INDUCIBLE LYSOSOMAL THIOL REDUCTASE GILT"/>
    <property type="match status" value="1"/>
</dbReference>
<dbReference type="PANTHER" id="PTHR13234:SF8">
    <property type="entry name" value="GAMMA-INTERFERON-INDUCIBLE LYSOSOMAL THIOL REDUCTASE"/>
    <property type="match status" value="1"/>
</dbReference>
<reference evidence="7" key="1">
    <citation type="submission" date="2023-01" db="EMBL/GenBank/DDBJ databases">
        <title>Genome assembly of the deep-sea coral Lophelia pertusa.</title>
        <authorList>
            <person name="Herrera S."/>
            <person name="Cordes E."/>
        </authorList>
    </citation>
    <scope>NUCLEOTIDE SEQUENCE</scope>
    <source>
        <strain evidence="7">USNM1676648</strain>
        <tissue evidence="7">Polyp</tissue>
    </source>
</reference>
<protein>
    <submittedName>
        <fullName evidence="7">Antigen processing and presentation of exogenous peptide antigen via MHC class I</fullName>
    </submittedName>
</protein>
<keyword evidence="3" id="KW-0964">Secreted</keyword>
<evidence type="ECO:0000313" key="7">
    <source>
        <dbReference type="EMBL" id="KAJ7360409.1"/>
    </source>
</evidence>
<evidence type="ECO:0000256" key="6">
    <source>
        <dbReference type="SAM" id="SignalP"/>
    </source>
</evidence>
<evidence type="ECO:0000256" key="5">
    <source>
        <dbReference type="ARBA" id="ARBA00023180"/>
    </source>
</evidence>
<feature type="signal peptide" evidence="6">
    <location>
        <begin position="1"/>
        <end position="18"/>
    </location>
</feature>
<evidence type="ECO:0000256" key="2">
    <source>
        <dbReference type="ARBA" id="ARBA00005679"/>
    </source>
</evidence>
<evidence type="ECO:0000256" key="3">
    <source>
        <dbReference type="ARBA" id="ARBA00022525"/>
    </source>
</evidence>
<proteinExistence type="inferred from homology"/>
<comment type="similarity">
    <text evidence="2">Belongs to the GILT family.</text>
</comment>
<feature type="chain" id="PRO_5040865119" evidence="6">
    <location>
        <begin position="19"/>
        <end position="220"/>
    </location>
</feature>
<keyword evidence="4 6" id="KW-0732">Signal</keyword>
<dbReference type="InterPro" id="IPR004911">
    <property type="entry name" value="Interferon-induced_GILT"/>
</dbReference>
<organism evidence="7 8">
    <name type="scientific">Desmophyllum pertusum</name>
    <dbReference type="NCBI Taxonomy" id="174260"/>
    <lineage>
        <taxon>Eukaryota</taxon>
        <taxon>Metazoa</taxon>
        <taxon>Cnidaria</taxon>
        <taxon>Anthozoa</taxon>
        <taxon>Hexacorallia</taxon>
        <taxon>Scleractinia</taxon>
        <taxon>Caryophylliina</taxon>
        <taxon>Caryophylliidae</taxon>
        <taxon>Desmophyllum</taxon>
    </lineage>
</organism>
<dbReference type="GO" id="GO:0016671">
    <property type="term" value="F:oxidoreductase activity, acting on a sulfur group of donors, disulfide as acceptor"/>
    <property type="evidence" value="ECO:0007669"/>
    <property type="project" value="InterPro"/>
</dbReference>
<dbReference type="AlphaFoldDB" id="A0A9W9YRV8"/>
<evidence type="ECO:0000313" key="8">
    <source>
        <dbReference type="Proteomes" id="UP001163046"/>
    </source>
</evidence>
<sequence length="220" mass="24408">MFGVLLLSLICLAPSCIASSSPASAPKVALDLYYESLCPDCQLFISQQLYPTYQKVSEIFNLTLVPYGNAEESKRGAKWVFECQHGPKECQGNLIETCAISLLKNISVSFPFVHCFEKDIGRQDPKAVAENCAKSLGIDYAPIEGCVSGPQGNELEHKMAMKTDALEPQHEYVPWVTINGKHTEKMQRKAQNNLLALVCEYYTGTKPSECAEKIGRCYKN</sequence>
<comment type="caution">
    <text evidence="7">The sequence shown here is derived from an EMBL/GenBank/DDBJ whole genome shotgun (WGS) entry which is preliminary data.</text>
</comment>
<keyword evidence="8" id="KW-1185">Reference proteome</keyword>
<name>A0A9W9YRV8_9CNID</name>
<dbReference type="GO" id="GO:0005576">
    <property type="term" value="C:extracellular region"/>
    <property type="evidence" value="ECO:0007669"/>
    <property type="project" value="UniProtKB-SubCell"/>
</dbReference>